<feature type="transmembrane region" description="Helical" evidence="1">
    <location>
        <begin position="20"/>
        <end position="39"/>
    </location>
</feature>
<dbReference type="EMBL" id="BMZD01000003">
    <property type="protein sequence ID" value="GGZ95592.1"/>
    <property type="molecule type" value="Genomic_DNA"/>
</dbReference>
<keyword evidence="1" id="KW-0472">Membrane</keyword>
<keyword evidence="1" id="KW-0812">Transmembrane</keyword>
<keyword evidence="3" id="KW-1185">Reference proteome</keyword>
<organism evidence="2 3">
    <name type="scientific">Novosphingobium arvoryzae</name>
    <dbReference type="NCBI Taxonomy" id="1256514"/>
    <lineage>
        <taxon>Bacteria</taxon>
        <taxon>Pseudomonadati</taxon>
        <taxon>Pseudomonadota</taxon>
        <taxon>Alphaproteobacteria</taxon>
        <taxon>Sphingomonadales</taxon>
        <taxon>Sphingomonadaceae</taxon>
        <taxon>Novosphingobium</taxon>
    </lineage>
</organism>
<sequence length="183" mass="19892">MPGPYLDERHEFPRQRINRAPSPVLAVVMPWLLVMLGSLAPLLPLIASAPVVPPLGFLFLMAWQQLRPGLFPVWAGLPLGLFDDLFSGQPLGSAMALWSVAVIGMDYFEARFPWRGFALDWLLAALVIAAYLALSLQVANLAGGATPLFVLAPQLAVAVLIYPLTARIVGAVDRFRLIPVRAV</sequence>
<protein>
    <recommendedName>
        <fullName evidence="4">Rod shape-determining protein MreD</fullName>
    </recommendedName>
</protein>
<dbReference type="Proteomes" id="UP000634139">
    <property type="component" value="Unassembled WGS sequence"/>
</dbReference>
<reference evidence="2" key="2">
    <citation type="submission" date="2020-09" db="EMBL/GenBank/DDBJ databases">
        <authorList>
            <person name="Sun Q."/>
            <person name="Kim S."/>
        </authorList>
    </citation>
    <scope>NUCLEOTIDE SEQUENCE</scope>
    <source>
        <strain evidence="2">KCTC 32422</strain>
    </source>
</reference>
<dbReference type="AlphaFoldDB" id="A0A918RF74"/>
<evidence type="ECO:0008006" key="4">
    <source>
        <dbReference type="Google" id="ProtNLM"/>
    </source>
</evidence>
<keyword evidence="1" id="KW-1133">Transmembrane helix</keyword>
<proteinExistence type="predicted"/>
<reference evidence="2" key="1">
    <citation type="journal article" date="2014" name="Int. J. Syst. Evol. Microbiol.">
        <title>Complete genome sequence of Corynebacterium casei LMG S-19264T (=DSM 44701T), isolated from a smear-ripened cheese.</title>
        <authorList>
            <consortium name="US DOE Joint Genome Institute (JGI-PGF)"/>
            <person name="Walter F."/>
            <person name="Albersmeier A."/>
            <person name="Kalinowski J."/>
            <person name="Ruckert C."/>
        </authorList>
    </citation>
    <scope>NUCLEOTIDE SEQUENCE</scope>
    <source>
        <strain evidence="2">KCTC 32422</strain>
    </source>
</reference>
<accession>A0A918RF74</accession>
<feature type="transmembrane region" description="Helical" evidence="1">
    <location>
        <begin position="117"/>
        <end position="136"/>
    </location>
</feature>
<evidence type="ECO:0000313" key="2">
    <source>
        <dbReference type="EMBL" id="GGZ95592.1"/>
    </source>
</evidence>
<feature type="transmembrane region" description="Helical" evidence="1">
    <location>
        <begin position="148"/>
        <end position="169"/>
    </location>
</feature>
<comment type="caution">
    <text evidence="2">The sequence shown here is derived from an EMBL/GenBank/DDBJ whole genome shotgun (WGS) entry which is preliminary data.</text>
</comment>
<evidence type="ECO:0000256" key="1">
    <source>
        <dbReference type="SAM" id="Phobius"/>
    </source>
</evidence>
<name>A0A918RF74_9SPHN</name>
<evidence type="ECO:0000313" key="3">
    <source>
        <dbReference type="Proteomes" id="UP000634139"/>
    </source>
</evidence>
<feature type="transmembrane region" description="Helical" evidence="1">
    <location>
        <begin position="86"/>
        <end position="105"/>
    </location>
</feature>
<gene>
    <name evidence="2" type="ORF">GCM10011617_14750</name>
</gene>
<dbReference type="RefSeq" id="WP_189540043.1">
    <property type="nucleotide sequence ID" value="NZ_BMZD01000003.1"/>
</dbReference>